<evidence type="ECO:0000256" key="2">
    <source>
        <dbReference type="ARBA" id="ARBA00023015"/>
    </source>
</evidence>
<evidence type="ECO:0000256" key="3">
    <source>
        <dbReference type="ARBA" id="ARBA00023125"/>
    </source>
</evidence>
<keyword evidence="3" id="KW-0238">DNA-binding</keyword>
<dbReference type="EMBL" id="CP000112">
    <property type="protein sequence ID" value="ABB40267.1"/>
    <property type="molecule type" value="Genomic_DNA"/>
</dbReference>
<dbReference type="AlphaFoldDB" id="Q30VM9"/>
<dbReference type="PANTHER" id="PTHR30579">
    <property type="entry name" value="TRANSCRIPTIONAL REGULATOR"/>
    <property type="match status" value="1"/>
</dbReference>
<dbReference type="GO" id="GO:0003700">
    <property type="term" value="F:DNA-binding transcription factor activity"/>
    <property type="evidence" value="ECO:0007669"/>
    <property type="project" value="InterPro"/>
</dbReference>
<dbReference type="NCBIfam" id="TIGR03298">
    <property type="entry name" value="argP"/>
    <property type="match status" value="1"/>
</dbReference>
<dbReference type="eggNOG" id="COG0583">
    <property type="taxonomic scope" value="Bacteria"/>
</dbReference>
<dbReference type="InterPro" id="IPR036388">
    <property type="entry name" value="WH-like_DNA-bd_sf"/>
</dbReference>
<dbReference type="HOGENOM" id="CLU_063829_0_0_7"/>
<reference evidence="6 7" key="1">
    <citation type="journal article" date="2011" name="J. Bacteriol.">
        <title>Complete genome sequence and updated annotation of Desulfovibrio alaskensis G20.</title>
        <authorList>
            <person name="Hauser L.J."/>
            <person name="Land M.L."/>
            <person name="Brown S.D."/>
            <person name="Larimer F."/>
            <person name="Keller K.L."/>
            <person name="Rapp-Giles B.J."/>
            <person name="Price M.N."/>
            <person name="Lin M."/>
            <person name="Bruce D.C."/>
            <person name="Detter J.C."/>
            <person name="Tapia R."/>
            <person name="Han C.S."/>
            <person name="Goodwin L.A."/>
            <person name="Cheng J.F."/>
            <person name="Pitluck S."/>
            <person name="Copeland A."/>
            <person name="Lucas S."/>
            <person name="Nolan M."/>
            <person name="Lapidus A.L."/>
            <person name="Palumbo A.V."/>
            <person name="Wall J.D."/>
        </authorList>
    </citation>
    <scope>NUCLEOTIDE SEQUENCE [LARGE SCALE GENOMIC DNA]</scope>
    <source>
        <strain evidence="7">ATCC BAA 1058 / DSM 17464 / G20</strain>
    </source>
</reference>
<dbReference type="NCBIfam" id="NF009888">
    <property type="entry name" value="PRK13348.1"/>
    <property type="match status" value="1"/>
</dbReference>
<keyword evidence="4" id="KW-0804">Transcription</keyword>
<dbReference type="PANTHER" id="PTHR30579:SF2">
    <property type="entry name" value="HTH-TYPE TRANSCRIPTIONAL REGULATOR ARGP"/>
    <property type="match status" value="1"/>
</dbReference>
<evidence type="ECO:0000259" key="5">
    <source>
        <dbReference type="PROSITE" id="PS50931"/>
    </source>
</evidence>
<dbReference type="CDD" id="cd08428">
    <property type="entry name" value="PBP2_IciA_ArgP"/>
    <property type="match status" value="1"/>
</dbReference>
<dbReference type="SUPFAM" id="SSF53850">
    <property type="entry name" value="Periplasmic binding protein-like II"/>
    <property type="match status" value="1"/>
</dbReference>
<evidence type="ECO:0000256" key="1">
    <source>
        <dbReference type="ARBA" id="ARBA00009437"/>
    </source>
</evidence>
<dbReference type="Gene3D" id="3.40.190.290">
    <property type="match status" value="1"/>
</dbReference>
<protein>
    <submittedName>
        <fullName evidence="6">Transcriptional regulator, ArgP, LysR family</fullName>
    </submittedName>
</protein>
<dbReference type="InterPro" id="IPR005119">
    <property type="entry name" value="LysR_subst-bd"/>
</dbReference>
<name>Q30VM9_OLEA2</name>
<dbReference type="PRINTS" id="PR00039">
    <property type="entry name" value="HTHLYSR"/>
</dbReference>
<dbReference type="Pfam" id="PF03466">
    <property type="entry name" value="LysR_substrate"/>
    <property type="match status" value="1"/>
</dbReference>
<keyword evidence="7" id="KW-1185">Reference proteome</keyword>
<dbReference type="KEGG" id="dde:Dde_3474"/>
<sequence length="316" mass="34228">MLEYRLIEALAMVVREGGFEKAARVLHVTQSAVSQRIRQLEAAAGTALVTRAAPVTPTEAGRRLLRHYHQVSMLEADLERDMAARFSAELLGEGGAAHGRAPAYRQLSVAVNADSLATWFLEAVDAVAEQEKLLLDVLVDDQDRTHDLLRNGEVVGCVSTRATPFHGCSMQRLGSMEYLVCAAPDFAAEHGLRVGADGRAATAADLLRAPAVLYNRVDGVHDTMLQTLYGIAPDTPYPRHYVPSSEAFVKMVAAGFGWGCVPHLQAEPLLAGGELVDLAPGWALPVALHWHWWDLGTGLFKRMAAVLSDHAALVLR</sequence>
<dbReference type="InterPro" id="IPR017685">
    <property type="entry name" value="ArgP"/>
</dbReference>
<gene>
    <name evidence="6" type="ordered locus">Dde_3474</name>
</gene>
<dbReference type="RefSeq" id="WP_011369172.1">
    <property type="nucleotide sequence ID" value="NC_007519.1"/>
</dbReference>
<keyword evidence="2" id="KW-0805">Transcription regulation</keyword>
<dbReference type="PROSITE" id="PS50931">
    <property type="entry name" value="HTH_LYSR"/>
    <property type="match status" value="1"/>
</dbReference>
<dbReference type="STRING" id="207559.Dde_3474"/>
<evidence type="ECO:0000313" key="6">
    <source>
        <dbReference type="EMBL" id="ABB40267.1"/>
    </source>
</evidence>
<accession>Q30VM9</accession>
<dbReference type="Proteomes" id="UP000002710">
    <property type="component" value="Chromosome"/>
</dbReference>
<comment type="similarity">
    <text evidence="1">Belongs to the LysR transcriptional regulatory family.</text>
</comment>
<dbReference type="InterPro" id="IPR000847">
    <property type="entry name" value="LysR_HTH_N"/>
</dbReference>
<evidence type="ECO:0000313" key="7">
    <source>
        <dbReference type="Proteomes" id="UP000002710"/>
    </source>
</evidence>
<dbReference type="Pfam" id="PF00126">
    <property type="entry name" value="HTH_1"/>
    <property type="match status" value="1"/>
</dbReference>
<dbReference type="SUPFAM" id="SSF46785">
    <property type="entry name" value="Winged helix' DNA-binding domain"/>
    <property type="match status" value="1"/>
</dbReference>
<evidence type="ECO:0000256" key="4">
    <source>
        <dbReference type="ARBA" id="ARBA00023163"/>
    </source>
</evidence>
<feature type="domain" description="HTH lysR-type" evidence="5">
    <location>
        <begin position="2"/>
        <end position="58"/>
    </location>
</feature>
<dbReference type="GO" id="GO:0003677">
    <property type="term" value="F:DNA binding"/>
    <property type="evidence" value="ECO:0007669"/>
    <property type="project" value="UniProtKB-KW"/>
</dbReference>
<dbReference type="NCBIfam" id="NF002964">
    <property type="entry name" value="PRK03635.1"/>
    <property type="match status" value="1"/>
</dbReference>
<dbReference type="Gene3D" id="1.10.10.10">
    <property type="entry name" value="Winged helix-like DNA-binding domain superfamily/Winged helix DNA-binding domain"/>
    <property type="match status" value="1"/>
</dbReference>
<organism evidence="6 7">
    <name type="scientific">Oleidesulfovibrio alaskensis (strain ATCC BAA-1058 / DSM 17464 / G20)</name>
    <name type="common">Desulfovibrio alaskensis</name>
    <dbReference type="NCBI Taxonomy" id="207559"/>
    <lineage>
        <taxon>Bacteria</taxon>
        <taxon>Pseudomonadati</taxon>
        <taxon>Thermodesulfobacteriota</taxon>
        <taxon>Desulfovibrionia</taxon>
        <taxon>Desulfovibrionales</taxon>
        <taxon>Desulfovibrionaceae</taxon>
        <taxon>Oleidesulfovibrio</taxon>
    </lineage>
</organism>
<dbReference type="InterPro" id="IPR036390">
    <property type="entry name" value="WH_DNA-bd_sf"/>
</dbReference>
<dbReference type="InterPro" id="IPR050176">
    <property type="entry name" value="LTTR"/>
</dbReference>
<proteinExistence type="inferred from homology"/>